<evidence type="ECO:0000256" key="6">
    <source>
        <dbReference type="ARBA" id="ARBA00022989"/>
    </source>
</evidence>
<dbReference type="EMBL" id="UINC01012681">
    <property type="protein sequence ID" value="SVA55245.1"/>
    <property type="molecule type" value="Genomic_DNA"/>
</dbReference>
<sequence>MFSFELLANAIVIGILLGGFYAALSIGLSISFGLLDIVNIAHPAFIIFGAFVCFICNSTYGLDPILAGIIFAPAFFLLGTLIYRIYYESFEKTGATALRGLAFFFGVMFIIEVILIIYFGVDFQMVQAEYIDYKLTFGVVDIPFRMFVPFVIAMIMTLGLQYFSSKTFFGRAMQAVAQDSLALRLVAIDPAKIKRLAFGISLATCSLAGALFVIVMPIEPSVGRLYIGQVFAIVVLGGLGSQSGTLIAAMLLGMVESMITTFFGPSWAPAVAFSALILVLAFKPTGILGRVGDTRG</sequence>
<accession>A0A381WRX9</accession>
<evidence type="ECO:0000256" key="7">
    <source>
        <dbReference type="ARBA" id="ARBA00023136"/>
    </source>
</evidence>
<feature type="transmembrane region" description="Helical" evidence="9">
    <location>
        <begin position="6"/>
        <end position="28"/>
    </location>
</feature>
<comment type="subcellular location">
    <subcellularLocation>
        <location evidence="1">Cell membrane</location>
        <topology evidence="1">Multi-pass membrane protein</topology>
    </subcellularLocation>
</comment>
<keyword evidence="2" id="KW-0813">Transport</keyword>
<reference evidence="10" key="1">
    <citation type="submission" date="2018-05" db="EMBL/GenBank/DDBJ databases">
        <authorList>
            <person name="Lanie J.A."/>
            <person name="Ng W.-L."/>
            <person name="Kazmierczak K.M."/>
            <person name="Andrzejewski T.M."/>
            <person name="Davidsen T.M."/>
            <person name="Wayne K.J."/>
            <person name="Tettelin H."/>
            <person name="Glass J.I."/>
            <person name="Rusch D."/>
            <person name="Podicherti R."/>
            <person name="Tsui H.-C.T."/>
            <person name="Winkler M.E."/>
        </authorList>
    </citation>
    <scope>NUCLEOTIDE SEQUENCE</scope>
</reference>
<dbReference type="InterPro" id="IPR052157">
    <property type="entry name" value="BCAA_transport_permease"/>
</dbReference>
<keyword evidence="5" id="KW-0029">Amino-acid transport</keyword>
<evidence type="ECO:0000256" key="9">
    <source>
        <dbReference type="SAM" id="Phobius"/>
    </source>
</evidence>
<dbReference type="CDD" id="cd06582">
    <property type="entry name" value="TM_PBP1_LivH_like"/>
    <property type="match status" value="1"/>
</dbReference>
<dbReference type="GO" id="GO:0022857">
    <property type="term" value="F:transmembrane transporter activity"/>
    <property type="evidence" value="ECO:0007669"/>
    <property type="project" value="InterPro"/>
</dbReference>
<evidence type="ECO:0000313" key="10">
    <source>
        <dbReference type="EMBL" id="SVA55245.1"/>
    </source>
</evidence>
<evidence type="ECO:0000256" key="3">
    <source>
        <dbReference type="ARBA" id="ARBA00022475"/>
    </source>
</evidence>
<feature type="transmembrane region" description="Helical" evidence="9">
    <location>
        <begin position="40"/>
        <end position="60"/>
    </location>
</feature>
<evidence type="ECO:0000256" key="1">
    <source>
        <dbReference type="ARBA" id="ARBA00004651"/>
    </source>
</evidence>
<keyword evidence="4 9" id="KW-0812">Transmembrane</keyword>
<keyword evidence="7 9" id="KW-0472">Membrane</keyword>
<dbReference type="PANTHER" id="PTHR11795:SF445">
    <property type="entry name" value="AMINO ACID ABC TRANSPORTER PERMEASE PROTEIN"/>
    <property type="match status" value="1"/>
</dbReference>
<dbReference type="AlphaFoldDB" id="A0A381WRX9"/>
<feature type="transmembrane region" description="Helical" evidence="9">
    <location>
        <begin position="196"/>
        <end position="218"/>
    </location>
</feature>
<evidence type="ECO:0000256" key="8">
    <source>
        <dbReference type="ARBA" id="ARBA00037998"/>
    </source>
</evidence>
<evidence type="ECO:0000256" key="2">
    <source>
        <dbReference type="ARBA" id="ARBA00022448"/>
    </source>
</evidence>
<feature type="transmembrane region" description="Helical" evidence="9">
    <location>
        <begin position="230"/>
        <end position="255"/>
    </location>
</feature>
<feature type="transmembrane region" description="Helical" evidence="9">
    <location>
        <begin position="66"/>
        <end position="86"/>
    </location>
</feature>
<organism evidence="10">
    <name type="scientific">marine metagenome</name>
    <dbReference type="NCBI Taxonomy" id="408172"/>
    <lineage>
        <taxon>unclassified sequences</taxon>
        <taxon>metagenomes</taxon>
        <taxon>ecological metagenomes</taxon>
    </lineage>
</organism>
<protein>
    <recommendedName>
        <fullName evidence="11">Branched-chain amino acid ABC transporter permease</fullName>
    </recommendedName>
</protein>
<name>A0A381WRX9_9ZZZZ</name>
<dbReference type="Pfam" id="PF02653">
    <property type="entry name" value="BPD_transp_2"/>
    <property type="match status" value="1"/>
</dbReference>
<dbReference type="GO" id="GO:0005886">
    <property type="term" value="C:plasma membrane"/>
    <property type="evidence" value="ECO:0007669"/>
    <property type="project" value="UniProtKB-SubCell"/>
</dbReference>
<keyword evidence="6 9" id="KW-1133">Transmembrane helix</keyword>
<evidence type="ECO:0000256" key="5">
    <source>
        <dbReference type="ARBA" id="ARBA00022970"/>
    </source>
</evidence>
<keyword evidence="3" id="KW-1003">Cell membrane</keyword>
<evidence type="ECO:0008006" key="11">
    <source>
        <dbReference type="Google" id="ProtNLM"/>
    </source>
</evidence>
<dbReference type="GO" id="GO:0006865">
    <property type="term" value="P:amino acid transport"/>
    <property type="evidence" value="ECO:0007669"/>
    <property type="project" value="UniProtKB-KW"/>
</dbReference>
<proteinExistence type="inferred from homology"/>
<gene>
    <name evidence="10" type="ORF">METZ01_LOCUS108099</name>
</gene>
<feature type="transmembrane region" description="Helical" evidence="9">
    <location>
        <begin position="262"/>
        <end position="282"/>
    </location>
</feature>
<comment type="similarity">
    <text evidence="8">Belongs to the binding-protein-dependent transport system permease family. LivHM subfamily.</text>
</comment>
<dbReference type="PANTHER" id="PTHR11795">
    <property type="entry name" value="BRANCHED-CHAIN AMINO ACID TRANSPORT SYSTEM PERMEASE PROTEIN LIVH"/>
    <property type="match status" value="1"/>
</dbReference>
<dbReference type="InterPro" id="IPR001851">
    <property type="entry name" value="ABC_transp_permease"/>
</dbReference>
<evidence type="ECO:0000256" key="4">
    <source>
        <dbReference type="ARBA" id="ARBA00022692"/>
    </source>
</evidence>
<feature type="transmembrane region" description="Helical" evidence="9">
    <location>
        <begin position="142"/>
        <end position="163"/>
    </location>
</feature>
<feature type="transmembrane region" description="Helical" evidence="9">
    <location>
        <begin position="98"/>
        <end position="120"/>
    </location>
</feature>